<evidence type="ECO:0000313" key="5">
    <source>
        <dbReference type="EMBL" id="KAJ8656468.1"/>
    </source>
</evidence>
<dbReference type="InterPro" id="IPR023576">
    <property type="entry name" value="UbiE/COQ5_MeTrFase_CS"/>
</dbReference>
<comment type="caution">
    <text evidence="5">The sequence shown here is derived from an EMBL/GenBank/DDBJ whole genome shotgun (WGS) entry which is preliminary data.</text>
</comment>
<dbReference type="EMBL" id="JARTCD010000039">
    <property type="protein sequence ID" value="KAJ8656468.1"/>
    <property type="molecule type" value="Genomic_DNA"/>
</dbReference>
<evidence type="ECO:0000259" key="4">
    <source>
        <dbReference type="Pfam" id="PF13649"/>
    </source>
</evidence>
<evidence type="ECO:0000256" key="1">
    <source>
        <dbReference type="ARBA" id="ARBA00022603"/>
    </source>
</evidence>
<dbReference type="InterPro" id="IPR029063">
    <property type="entry name" value="SAM-dependent_MTases_sf"/>
</dbReference>
<dbReference type="CDD" id="cd02440">
    <property type="entry name" value="AdoMet_MTases"/>
    <property type="match status" value="1"/>
</dbReference>
<proteinExistence type="predicted"/>
<gene>
    <name evidence="5" type="ORF">O0I10_007791</name>
</gene>
<sequence>MRFTRCKAIGISSHISSDVEEGYQESKFPTDLYEHLEGRNYCRKPDKKSYFLPCDDEEIDRLQINHLMFKSLFGRNFFAPIEDELNNGIRVLNVKSGPGFWMKEMAKSYPNSHFTGTDIIVYPISHPPRNCHFHIANAARRLPFADNTFDFVVQHDAIFLYTHKEWKTVIDELVRVTKPGGWIQLVESSGVLQDIGPSLSIWLMRITVSLQTRDILWKMGHKLHEALESHQDISEVDYSHRSIPLAWLGKLGDIGWECMERLLDSLKPRLCEDWSMTHAKYDKVVQAAAKECHEFGTWTNIHYVIGRKRCSSTL</sequence>
<protein>
    <recommendedName>
        <fullName evidence="4">Methyltransferase domain-containing protein</fullName>
    </recommendedName>
</protein>
<dbReference type="AlphaFoldDB" id="A0AAD7XXD8"/>
<feature type="domain" description="Methyltransferase" evidence="4">
    <location>
        <begin position="91"/>
        <end position="181"/>
    </location>
</feature>
<dbReference type="GO" id="GO:0032259">
    <property type="term" value="P:methylation"/>
    <property type="evidence" value="ECO:0007669"/>
    <property type="project" value="UniProtKB-KW"/>
</dbReference>
<accession>A0AAD7XXD8</accession>
<keyword evidence="1" id="KW-0489">Methyltransferase</keyword>
<dbReference type="Proteomes" id="UP001234581">
    <property type="component" value="Unassembled WGS sequence"/>
</dbReference>
<evidence type="ECO:0000313" key="6">
    <source>
        <dbReference type="Proteomes" id="UP001234581"/>
    </source>
</evidence>
<dbReference type="GO" id="GO:0008168">
    <property type="term" value="F:methyltransferase activity"/>
    <property type="evidence" value="ECO:0007669"/>
    <property type="project" value="UniProtKB-KW"/>
</dbReference>
<dbReference type="SUPFAM" id="SSF53335">
    <property type="entry name" value="S-adenosyl-L-methionine-dependent methyltransferases"/>
    <property type="match status" value="1"/>
</dbReference>
<dbReference type="PROSITE" id="PS01184">
    <property type="entry name" value="UBIE_2"/>
    <property type="match status" value="1"/>
</dbReference>
<evidence type="ECO:0000256" key="3">
    <source>
        <dbReference type="ARBA" id="ARBA00022691"/>
    </source>
</evidence>
<evidence type="ECO:0000256" key="2">
    <source>
        <dbReference type="ARBA" id="ARBA00022679"/>
    </source>
</evidence>
<dbReference type="Pfam" id="PF13649">
    <property type="entry name" value="Methyltransf_25"/>
    <property type="match status" value="1"/>
</dbReference>
<organism evidence="5 6">
    <name type="scientific">Lichtheimia ornata</name>
    <dbReference type="NCBI Taxonomy" id="688661"/>
    <lineage>
        <taxon>Eukaryota</taxon>
        <taxon>Fungi</taxon>
        <taxon>Fungi incertae sedis</taxon>
        <taxon>Mucoromycota</taxon>
        <taxon>Mucoromycotina</taxon>
        <taxon>Mucoromycetes</taxon>
        <taxon>Mucorales</taxon>
        <taxon>Lichtheimiaceae</taxon>
        <taxon>Lichtheimia</taxon>
    </lineage>
</organism>
<keyword evidence="6" id="KW-1185">Reference proteome</keyword>
<dbReference type="Gene3D" id="3.40.50.150">
    <property type="entry name" value="Vaccinia Virus protein VP39"/>
    <property type="match status" value="1"/>
</dbReference>
<dbReference type="PANTHER" id="PTHR43591:SF24">
    <property type="entry name" value="2-METHOXY-6-POLYPRENYL-1,4-BENZOQUINOL METHYLASE, MITOCHONDRIAL"/>
    <property type="match status" value="1"/>
</dbReference>
<reference evidence="5 6" key="1">
    <citation type="submission" date="2023-03" db="EMBL/GenBank/DDBJ databases">
        <title>Genome sequence of Lichtheimia ornata CBS 291.66.</title>
        <authorList>
            <person name="Mohabir J.T."/>
            <person name="Shea T.P."/>
            <person name="Kurbessoian T."/>
            <person name="Berby B."/>
            <person name="Fontaine J."/>
            <person name="Livny J."/>
            <person name="Gnirke A."/>
            <person name="Stajich J.E."/>
            <person name="Cuomo C.A."/>
        </authorList>
    </citation>
    <scope>NUCLEOTIDE SEQUENCE [LARGE SCALE GENOMIC DNA]</scope>
    <source>
        <strain evidence="5">CBS 291.66</strain>
    </source>
</reference>
<keyword evidence="3" id="KW-0949">S-adenosyl-L-methionine</keyword>
<dbReference type="RefSeq" id="XP_058341381.1">
    <property type="nucleotide sequence ID" value="XM_058487803.1"/>
</dbReference>
<keyword evidence="2" id="KW-0808">Transferase</keyword>
<dbReference type="PANTHER" id="PTHR43591">
    <property type="entry name" value="METHYLTRANSFERASE"/>
    <property type="match status" value="1"/>
</dbReference>
<name>A0AAD7XXD8_9FUNG</name>
<dbReference type="GeneID" id="83215198"/>
<dbReference type="InterPro" id="IPR041698">
    <property type="entry name" value="Methyltransf_25"/>
</dbReference>